<comment type="caution">
    <text evidence="1">The sequence shown here is derived from an EMBL/GenBank/DDBJ whole genome shotgun (WGS) entry which is preliminary data.</text>
</comment>
<proteinExistence type="predicted"/>
<dbReference type="AlphaFoldDB" id="A0A1Q8S6Y7"/>
<dbReference type="Proteomes" id="UP000186583">
    <property type="component" value="Unassembled WGS sequence"/>
</dbReference>
<evidence type="ECO:0000313" key="2">
    <source>
        <dbReference type="Proteomes" id="UP000186583"/>
    </source>
</evidence>
<name>A0A1Q8S6Y7_9PEZI</name>
<keyword evidence="2" id="KW-1185">Reference proteome</keyword>
<organism evidence="1 2">
    <name type="scientific">Colletotrichum chlorophyti</name>
    <dbReference type="NCBI Taxonomy" id="708187"/>
    <lineage>
        <taxon>Eukaryota</taxon>
        <taxon>Fungi</taxon>
        <taxon>Dikarya</taxon>
        <taxon>Ascomycota</taxon>
        <taxon>Pezizomycotina</taxon>
        <taxon>Sordariomycetes</taxon>
        <taxon>Hypocreomycetidae</taxon>
        <taxon>Glomerellales</taxon>
        <taxon>Glomerellaceae</taxon>
        <taxon>Colletotrichum</taxon>
    </lineage>
</organism>
<accession>A0A1Q8S6Y7</accession>
<protein>
    <submittedName>
        <fullName evidence="1">Uncharacterized protein</fullName>
    </submittedName>
</protein>
<dbReference type="EMBL" id="MPGH01000011">
    <property type="protein sequence ID" value="OLN97214.1"/>
    <property type="molecule type" value="Genomic_DNA"/>
</dbReference>
<reference evidence="1 2" key="1">
    <citation type="submission" date="2016-11" db="EMBL/GenBank/DDBJ databases">
        <title>Draft Genome Assembly of Colletotrichum chlorophyti a pathogen of herbaceous plants.</title>
        <authorList>
            <person name="Gan P."/>
            <person name="Narusaka M."/>
            <person name="Tsushima A."/>
            <person name="Narusaka Y."/>
            <person name="Takano Y."/>
            <person name="Shirasu K."/>
        </authorList>
    </citation>
    <scope>NUCLEOTIDE SEQUENCE [LARGE SCALE GENOMIC DNA]</scope>
    <source>
        <strain evidence="1 2">NTL11</strain>
    </source>
</reference>
<gene>
    <name evidence="1" type="ORF">CCHL11_02150</name>
</gene>
<sequence>MKYSDDVSILLWTSCENSPFAYRGALARDPTEFSNASQRYPLDVLVEPFSMTHKGLRLTAGLVRVDDVVAMTARLRKTFDFCCEDPGRETLFLLLFHQELAQHKITAIILRRLGDTSRYARAYAGVSLDAKPITDDLVSSRPRSKKQTFFIASKIPIHDHAPGMLYDKIFVNCVETAGLTLSEADMQEPKETQLDEIIPPVRKRPSPGSPFVWEIAYRFRSSNMQETKHGCLLILRQDAKNDALDCKVLDGQVCAVAYQLGSFTIDDLLRISRGGKSTVLAHKYLPLGRPSGFSEQIKVQSKEIDFRLQAHKAQAKAGCHLDLWIYIRFAVSPSTGPRGPP</sequence>
<evidence type="ECO:0000313" key="1">
    <source>
        <dbReference type="EMBL" id="OLN97214.1"/>
    </source>
</evidence>